<keyword evidence="3" id="KW-1185">Reference proteome</keyword>
<dbReference type="SUPFAM" id="SSF51445">
    <property type="entry name" value="(Trans)glycosidases"/>
    <property type="match status" value="1"/>
</dbReference>
<evidence type="ECO:0000313" key="3">
    <source>
        <dbReference type="Proteomes" id="UP000801492"/>
    </source>
</evidence>
<dbReference type="PANTHER" id="PTHR43730:SF1">
    <property type="entry name" value="BETA-MANNOSIDASE"/>
    <property type="match status" value="1"/>
</dbReference>
<keyword evidence="1" id="KW-0378">Hydrolase</keyword>
<dbReference type="AlphaFoldDB" id="A0A8K0GG83"/>
<organism evidence="2 3">
    <name type="scientific">Ignelater luminosus</name>
    <name type="common">Cucubano</name>
    <name type="synonym">Pyrophorus luminosus</name>
    <dbReference type="NCBI Taxonomy" id="2038154"/>
    <lineage>
        <taxon>Eukaryota</taxon>
        <taxon>Metazoa</taxon>
        <taxon>Ecdysozoa</taxon>
        <taxon>Arthropoda</taxon>
        <taxon>Hexapoda</taxon>
        <taxon>Insecta</taxon>
        <taxon>Pterygota</taxon>
        <taxon>Neoptera</taxon>
        <taxon>Endopterygota</taxon>
        <taxon>Coleoptera</taxon>
        <taxon>Polyphaga</taxon>
        <taxon>Elateriformia</taxon>
        <taxon>Elateroidea</taxon>
        <taxon>Elateridae</taxon>
        <taxon>Agrypninae</taxon>
        <taxon>Pyrophorini</taxon>
        <taxon>Ignelater</taxon>
    </lineage>
</organism>
<proteinExistence type="predicted"/>
<accession>A0A8K0GG83</accession>
<name>A0A8K0GG83_IGNLU</name>
<dbReference type="OrthoDB" id="2866996at2759"/>
<feature type="non-terminal residue" evidence="2">
    <location>
        <position position="1"/>
    </location>
</feature>
<dbReference type="InterPro" id="IPR050887">
    <property type="entry name" value="Beta-mannosidase_GH2"/>
</dbReference>
<evidence type="ECO:0000256" key="1">
    <source>
        <dbReference type="ARBA" id="ARBA00023295"/>
    </source>
</evidence>
<keyword evidence="1" id="KW-0326">Glycosidase</keyword>
<evidence type="ECO:0008006" key="4">
    <source>
        <dbReference type="Google" id="ProtNLM"/>
    </source>
</evidence>
<protein>
    <recommendedName>
        <fullName evidence="4">Beta-mannosidase</fullName>
    </recommendedName>
</protein>
<evidence type="ECO:0000313" key="2">
    <source>
        <dbReference type="EMBL" id="KAF2896968.1"/>
    </source>
</evidence>
<dbReference type="InterPro" id="IPR017853">
    <property type="entry name" value="GH"/>
</dbReference>
<dbReference type="EMBL" id="VTPC01004598">
    <property type="protein sequence ID" value="KAF2896968.1"/>
    <property type="molecule type" value="Genomic_DNA"/>
</dbReference>
<dbReference type="PANTHER" id="PTHR43730">
    <property type="entry name" value="BETA-MANNOSIDASE"/>
    <property type="match status" value="1"/>
</dbReference>
<reference evidence="2" key="1">
    <citation type="submission" date="2019-08" db="EMBL/GenBank/DDBJ databases">
        <title>The genome of the North American firefly Photinus pyralis.</title>
        <authorList>
            <consortium name="Photinus pyralis genome working group"/>
            <person name="Fallon T.R."/>
            <person name="Sander Lower S.E."/>
            <person name="Weng J.-K."/>
        </authorList>
    </citation>
    <scope>NUCLEOTIDE SEQUENCE</scope>
    <source>
        <strain evidence="2">TRF0915ILg1</strain>
        <tissue evidence="2">Whole body</tissue>
    </source>
</reference>
<dbReference type="GO" id="GO:0006516">
    <property type="term" value="P:glycoprotein catabolic process"/>
    <property type="evidence" value="ECO:0007669"/>
    <property type="project" value="TreeGrafter"/>
</dbReference>
<dbReference type="GO" id="GO:0004567">
    <property type="term" value="F:beta-mannosidase activity"/>
    <property type="evidence" value="ECO:0007669"/>
    <property type="project" value="TreeGrafter"/>
</dbReference>
<gene>
    <name evidence="2" type="ORF">ILUMI_09207</name>
</gene>
<comment type="caution">
    <text evidence="2">The sequence shown here is derived from an EMBL/GenBank/DDBJ whole genome shotgun (WGS) entry which is preliminary data.</text>
</comment>
<dbReference type="Gene3D" id="3.20.20.80">
    <property type="entry name" value="Glycosidases"/>
    <property type="match status" value="1"/>
</dbReference>
<sequence length="730" mass="85208">MLAQIAAAIKQIYGTSVTYDFLVSLNPNDELFMKVLTTLRNNKIRYPSEIFRVIHGNTEYFTTALQDRKVASNDAYKKNILDRRKGPLKPNHGNQELEVKQALLHKSAVQVRDEAIKNIDEKVLQLGNWQDIRSTKVYRKARSEALGQEDFHKRNYIDIFLRSREESDAASKYVQFPSERTVTHLFNKRHVNIIAKHKYKPLTVYFDATGSVVRPSKHELGKRVLYFAGVVNLNRNIVPLLQLITSRHDALTIGEVREETLSQLITIHDCCAHFMKMVSSRLSRMNTSKPVAKVILNYMSVLVMTEDWFTLYTRFRAVMILLLSKYDNADVMSSKKLLLPDEDDKSEEQRMSADNFEFVCLMCNCITPWQRYYTTNIDLDDIEIQMFITPYKQQLTGIWLRKDTYLAERFTKLKPELRKEHLKWHYVSEFFTYTTVSSISLYLKLLISECDDAMYGTWKNVSLYKKDYVELYVDTMKKEVLLNDNTRPYLVSSPTNGIKSEEDGYIALNPQSSFYGDVHFYMYILNSWEKRIYPINRFASEYGFQGMPNLDTLLTATNNTKDLDIRSDFLISRQHRPLGYSEITILISYQLQLPNRASKNYYKAFIFYSQIIQAMSVKVQTELYRQWRSDVNDKGKGFTMGALYWQLNDVWAAPSWSGIDFNGKWKMLHYYAKNFFAPIILVGDLISDSRINVYVISDLMETVFNATITVNILRWDSFNPVTQHIINANV</sequence>
<dbReference type="Proteomes" id="UP000801492">
    <property type="component" value="Unassembled WGS sequence"/>
</dbReference>